<dbReference type="EMBL" id="DRIG01000001">
    <property type="protein sequence ID" value="HEC77517.1"/>
    <property type="molecule type" value="Genomic_DNA"/>
</dbReference>
<dbReference type="Proteomes" id="UP000885826">
    <property type="component" value="Unassembled WGS sequence"/>
</dbReference>
<name>A0A9C9JYX0_UNCW3</name>
<evidence type="ECO:0008006" key="3">
    <source>
        <dbReference type="Google" id="ProtNLM"/>
    </source>
</evidence>
<reference evidence="1" key="1">
    <citation type="journal article" date="2020" name="mSystems">
        <title>Genome- and Community-Level Interaction Insights into Carbon Utilization and Element Cycling Functions of Hydrothermarchaeota in Hydrothermal Sediment.</title>
        <authorList>
            <person name="Zhou Z."/>
            <person name="Liu Y."/>
            <person name="Xu W."/>
            <person name="Pan J."/>
            <person name="Luo Z.H."/>
            <person name="Li M."/>
        </authorList>
    </citation>
    <scope>NUCLEOTIDE SEQUENCE</scope>
    <source>
        <strain evidence="1">HyVt-388</strain>
    </source>
</reference>
<proteinExistence type="predicted"/>
<evidence type="ECO:0000313" key="1">
    <source>
        <dbReference type="EMBL" id="HEC77517.1"/>
    </source>
</evidence>
<comment type="caution">
    <text evidence="1">The sequence shown here is derived from an EMBL/GenBank/DDBJ whole genome shotgun (WGS) entry which is preliminary data.</text>
</comment>
<evidence type="ECO:0000313" key="2">
    <source>
        <dbReference type="Proteomes" id="UP000885826"/>
    </source>
</evidence>
<dbReference type="AlphaFoldDB" id="A0A9C9JYX0"/>
<gene>
    <name evidence="1" type="ORF">ENI34_00055</name>
</gene>
<organism evidence="1 2">
    <name type="scientific">candidate division WOR-3 bacterium</name>
    <dbReference type="NCBI Taxonomy" id="2052148"/>
    <lineage>
        <taxon>Bacteria</taxon>
        <taxon>Bacteria division WOR-3</taxon>
    </lineage>
</organism>
<sequence length="77" mass="9080">MLKRAYLAQDEFTALTLQEMLKGKNIQAMVRRFETTWLDGLPKMMHSGWGEILVAEEDLKEAQEYIKEFLQENDKTE</sequence>
<protein>
    <recommendedName>
        <fullName evidence="3">DUF2007 domain-containing protein</fullName>
    </recommendedName>
</protein>
<accession>A0A9C9JYX0</accession>